<reference evidence="6 7" key="1">
    <citation type="submission" date="2018-06" db="EMBL/GenBank/DDBJ databases">
        <title>Extensive metabolic versatility and redundancy in microbially diverse, dynamic hydrothermal sediments.</title>
        <authorList>
            <person name="Dombrowski N."/>
            <person name="Teske A."/>
            <person name="Baker B.J."/>
        </authorList>
    </citation>
    <scope>NUCLEOTIDE SEQUENCE [LARGE SCALE GENOMIC DNA]</scope>
    <source>
        <strain evidence="6">B30_G17</strain>
    </source>
</reference>
<keyword evidence="3" id="KW-0963">Cytoplasm</keyword>
<keyword evidence="3 6" id="KW-0012">Acyltransferase</keyword>
<dbReference type="AlphaFoldDB" id="A0A497EWF9"/>
<dbReference type="InterPro" id="IPR023447">
    <property type="entry name" value="ForMFR_H4MPT_ForTrfase_fd-like"/>
</dbReference>
<evidence type="ECO:0000313" key="6">
    <source>
        <dbReference type="EMBL" id="RLE51321.1"/>
    </source>
</evidence>
<organism evidence="6 7">
    <name type="scientific">Thermoproteota archaeon</name>
    <dbReference type="NCBI Taxonomy" id="2056631"/>
    <lineage>
        <taxon>Archaea</taxon>
        <taxon>Thermoproteota</taxon>
    </lineage>
</organism>
<evidence type="ECO:0000256" key="3">
    <source>
        <dbReference type="HAMAP-Rule" id="MF_00579"/>
    </source>
</evidence>
<dbReference type="Pfam" id="PF01913">
    <property type="entry name" value="FTR"/>
    <property type="match status" value="1"/>
</dbReference>
<comment type="similarity">
    <text evidence="1 3">Belongs to the FTR family.</text>
</comment>
<dbReference type="SUPFAM" id="SSF55112">
    <property type="entry name" value="Formylmethanofuran:tetrahydromethanopterin formyltransferase"/>
    <property type="match status" value="2"/>
</dbReference>
<dbReference type="HAMAP" id="MF_00579">
    <property type="entry name" value="FTR"/>
    <property type="match status" value="1"/>
</dbReference>
<evidence type="ECO:0000256" key="2">
    <source>
        <dbReference type="ARBA" id="ARBA00022679"/>
    </source>
</evidence>
<dbReference type="Proteomes" id="UP000281962">
    <property type="component" value="Unassembled WGS sequence"/>
</dbReference>
<dbReference type="GO" id="GO:0030270">
    <property type="term" value="F:formylmethanofuran-tetrahydromethanopterin N-formyltransferase activity"/>
    <property type="evidence" value="ECO:0007669"/>
    <property type="project" value="UniProtKB-UniRule"/>
</dbReference>
<evidence type="ECO:0000256" key="1">
    <source>
        <dbReference type="ARBA" id="ARBA00006770"/>
    </source>
</evidence>
<keyword evidence="3" id="KW-0554">One-carbon metabolism</keyword>
<accession>A0A497EWF9</accession>
<name>A0A497EWF9_9CREN</name>
<gene>
    <name evidence="6" type="primary">fhcD</name>
    <name evidence="3" type="synonym">ftr</name>
    <name evidence="6" type="ORF">DRJ21_00400</name>
</gene>
<comment type="caution">
    <text evidence="6">The sequence shown here is derived from an EMBL/GenBank/DDBJ whole genome shotgun (WGS) entry which is preliminary data.</text>
</comment>
<evidence type="ECO:0000259" key="4">
    <source>
        <dbReference type="Pfam" id="PF01913"/>
    </source>
</evidence>
<dbReference type="Pfam" id="PF02741">
    <property type="entry name" value="FTR_C"/>
    <property type="match status" value="1"/>
</dbReference>
<dbReference type="NCBIfam" id="TIGR03119">
    <property type="entry name" value="one_C_fhcD"/>
    <property type="match status" value="1"/>
</dbReference>
<dbReference type="GO" id="GO:0005737">
    <property type="term" value="C:cytoplasm"/>
    <property type="evidence" value="ECO:0007669"/>
    <property type="project" value="UniProtKB-SubCell"/>
</dbReference>
<dbReference type="InterPro" id="IPR022667">
    <property type="entry name" value="ForMFR_H4MPT_ForTrfase_N"/>
</dbReference>
<dbReference type="NCBIfam" id="NF002554">
    <property type="entry name" value="PRK02114.1"/>
    <property type="match status" value="1"/>
</dbReference>
<dbReference type="GO" id="GO:0006730">
    <property type="term" value="P:one-carbon metabolic process"/>
    <property type="evidence" value="ECO:0007669"/>
    <property type="project" value="UniProtKB-UniRule"/>
</dbReference>
<comment type="subunit">
    <text evidence="3">Homotetramer.</text>
</comment>
<dbReference type="InterPro" id="IPR014053">
    <property type="entry name" value="ForMFR_H4MPT_ForTrfase"/>
</dbReference>
<evidence type="ECO:0000259" key="5">
    <source>
        <dbReference type="Pfam" id="PF02741"/>
    </source>
</evidence>
<protein>
    <recommendedName>
        <fullName evidence="3">Formylmethanofuran--tetrahydromethanopterin formyltransferase</fullName>
        <shortName evidence="3">Ftr</shortName>
        <ecNumber evidence="3">2.3.1.101</ecNumber>
    </recommendedName>
    <alternativeName>
        <fullName evidence="3">H4MPT formyltransferase</fullName>
    </alternativeName>
</protein>
<comment type="function">
    <text evidence="3">Catalyzes the transfer of a formyl group from 5-formyl tetrahydromethanopterin (5-formyl-H(4)MPT) to methanofuran (MFR) to produce formylmethanofuran (formyl-MFR) and tetrahydromethanopterin (H(4)MPT).</text>
</comment>
<dbReference type="EC" id="2.3.1.101" evidence="3"/>
<comment type="catalytic activity">
    <reaction evidence="3">
        <text>N-formylmethanofuran + 5,6,7,8-tetrahydromethanopterin + H(+) = N(5)-formyl-5,6,7,8-tetrahydromethanopterin + methanofuran</text>
        <dbReference type="Rhea" id="RHEA:18061"/>
        <dbReference type="ChEBI" id="CHEBI:15378"/>
        <dbReference type="ChEBI" id="CHEBI:57727"/>
        <dbReference type="ChEBI" id="CHEBI:58018"/>
        <dbReference type="ChEBI" id="CHEBI:58103"/>
        <dbReference type="ChEBI" id="CHEBI:58151"/>
        <dbReference type="EC" id="2.3.1.101"/>
    </reaction>
</comment>
<comment type="subcellular location">
    <subcellularLocation>
        <location evidence="3">Cytoplasm</location>
    </subcellularLocation>
</comment>
<dbReference type="PIRSF" id="PIRSF006414">
    <property type="entry name" value="Ftr_formyl_trnsf"/>
    <property type="match status" value="1"/>
</dbReference>
<dbReference type="InterPro" id="IPR002770">
    <property type="entry name" value="ForMFR_H4MPT_ForTrfase_C"/>
</dbReference>
<keyword evidence="2 3" id="KW-0808">Transferase</keyword>
<feature type="domain" description="Formylmethanofuran: tetrahydromethanopterin formyltransferase Ftr N-terminal" evidence="4">
    <location>
        <begin position="1"/>
        <end position="144"/>
    </location>
</feature>
<dbReference type="EMBL" id="QMQY01000007">
    <property type="protein sequence ID" value="RLE51321.1"/>
    <property type="molecule type" value="Genomic_DNA"/>
</dbReference>
<proteinExistence type="inferred from homology"/>
<dbReference type="Gene3D" id="3.30.70.520">
    <property type="match status" value="2"/>
</dbReference>
<sequence length="304" mass="32493">MIINGVEIEETFAEAFPMYATRILITAINEKWALTAAQVATGFATSIIAAPAEAGVEGLVPPDETPDRRPGALIQIYHRNIPELKIQVLSRIGQCVLTCPTTAVFNGLPNAKRFINIGGPLSKFGDGFEVKEELYGKIIYKIPVMEGLFLIEDKVGIVKAVAGGNLLILAENLEAGLKAAEAAVQAVRENVKGVIMPFPGGIVRSGSKVGSLKYPKLIATTNHYFCPAIKDKVPDTKVPPDVNCVYEIVINGLDVKRVLKAMGVAILAAAKVKGVKKITAANYGGRLGKYKLYTTEAVKMASGE</sequence>
<evidence type="ECO:0000313" key="7">
    <source>
        <dbReference type="Proteomes" id="UP000281962"/>
    </source>
</evidence>
<feature type="domain" description="Formylmethanofuran: tetrahydromethanopterin formyltransferase Ftr C-terminal" evidence="5">
    <location>
        <begin position="147"/>
        <end position="293"/>
    </location>
</feature>